<evidence type="ECO:0000313" key="12">
    <source>
        <dbReference type="EMBL" id="SDL03910.1"/>
    </source>
</evidence>
<feature type="domain" description="ABC transporter" evidence="11">
    <location>
        <begin position="6"/>
        <end position="243"/>
    </location>
</feature>
<dbReference type="SUPFAM" id="SSF52540">
    <property type="entry name" value="P-loop containing nucleoside triphosphate hydrolases"/>
    <property type="match status" value="2"/>
</dbReference>
<evidence type="ECO:0000256" key="6">
    <source>
        <dbReference type="ARBA" id="ARBA00022737"/>
    </source>
</evidence>
<dbReference type="PANTHER" id="PTHR43790:SF3">
    <property type="entry name" value="D-ALLOSE IMPORT ATP-BINDING PROTEIN ALSA-RELATED"/>
    <property type="match status" value="1"/>
</dbReference>
<evidence type="ECO:0000256" key="2">
    <source>
        <dbReference type="ARBA" id="ARBA00004533"/>
    </source>
</evidence>
<evidence type="ECO:0000256" key="5">
    <source>
        <dbReference type="ARBA" id="ARBA00022597"/>
    </source>
</evidence>
<dbReference type="Pfam" id="PF00005">
    <property type="entry name" value="ABC_tran"/>
    <property type="match status" value="2"/>
</dbReference>
<dbReference type="Gene3D" id="3.40.50.300">
    <property type="entry name" value="P-loop containing nucleotide triphosphate hydrolases"/>
    <property type="match status" value="2"/>
</dbReference>
<dbReference type="GO" id="GO:0005886">
    <property type="term" value="C:plasma membrane"/>
    <property type="evidence" value="ECO:0007669"/>
    <property type="project" value="UniProtKB-SubCell"/>
</dbReference>
<dbReference type="InterPro" id="IPR027417">
    <property type="entry name" value="P-loop_NTPase"/>
</dbReference>
<dbReference type="PANTHER" id="PTHR43790">
    <property type="entry name" value="CARBOHYDRATE TRANSPORT ATP-BINDING PROTEIN MG119-RELATED"/>
    <property type="match status" value="1"/>
</dbReference>
<dbReference type="InterPro" id="IPR003593">
    <property type="entry name" value="AAA+_ATPase"/>
</dbReference>
<dbReference type="PROSITE" id="PS00211">
    <property type="entry name" value="ABC_TRANSPORTER_1"/>
    <property type="match status" value="1"/>
</dbReference>
<evidence type="ECO:0000256" key="4">
    <source>
        <dbReference type="ARBA" id="ARBA00022475"/>
    </source>
</evidence>
<evidence type="ECO:0000256" key="8">
    <source>
        <dbReference type="ARBA" id="ARBA00022840"/>
    </source>
</evidence>
<dbReference type="Proteomes" id="UP000198718">
    <property type="component" value="Unassembled WGS sequence"/>
</dbReference>
<keyword evidence="3" id="KW-0813">Transport</keyword>
<keyword evidence="7" id="KW-0547">Nucleotide-binding</keyword>
<dbReference type="CDD" id="cd03216">
    <property type="entry name" value="ABC_Carb_Monos_I"/>
    <property type="match status" value="1"/>
</dbReference>
<proteinExistence type="predicted"/>
<dbReference type="FunFam" id="3.40.50.300:FF:000126">
    <property type="entry name" value="Galactose/methyl galactoside import ATP-binding protein MglA"/>
    <property type="match status" value="1"/>
</dbReference>
<evidence type="ECO:0000313" key="13">
    <source>
        <dbReference type="Proteomes" id="UP000198718"/>
    </source>
</evidence>
<dbReference type="RefSeq" id="WP_176762169.1">
    <property type="nucleotide sequence ID" value="NZ_FNFP01000007.1"/>
</dbReference>
<keyword evidence="4" id="KW-1003">Cell membrane</keyword>
<feature type="domain" description="ABC transporter" evidence="11">
    <location>
        <begin position="254"/>
        <end position="496"/>
    </location>
</feature>
<dbReference type="InterPro" id="IPR050107">
    <property type="entry name" value="ABC_carbohydrate_import_ATPase"/>
</dbReference>
<evidence type="ECO:0000256" key="9">
    <source>
        <dbReference type="ARBA" id="ARBA00022967"/>
    </source>
</evidence>
<keyword evidence="8 12" id="KW-0067">ATP-binding</keyword>
<keyword evidence="5" id="KW-0762">Sugar transport</keyword>
<dbReference type="CDD" id="cd03215">
    <property type="entry name" value="ABC_Carb_Monos_II"/>
    <property type="match status" value="1"/>
</dbReference>
<keyword evidence="6" id="KW-0677">Repeat</keyword>
<organism evidence="12 13">
    <name type="scientific">Natronincola ferrireducens</name>
    <dbReference type="NCBI Taxonomy" id="393762"/>
    <lineage>
        <taxon>Bacteria</taxon>
        <taxon>Bacillati</taxon>
        <taxon>Bacillota</taxon>
        <taxon>Clostridia</taxon>
        <taxon>Peptostreptococcales</taxon>
        <taxon>Natronincolaceae</taxon>
        <taxon>Natronincola</taxon>
    </lineage>
</organism>
<evidence type="ECO:0000256" key="1">
    <source>
        <dbReference type="ARBA" id="ARBA00004202"/>
    </source>
</evidence>
<protein>
    <submittedName>
        <fullName evidence="12">Ribose transport system ATP-binding protein</fullName>
    </submittedName>
</protein>
<comment type="subcellular location">
    <subcellularLocation>
        <location evidence="2">Cell inner membrane</location>
    </subcellularLocation>
    <subcellularLocation>
        <location evidence="1">Cell membrane</location>
        <topology evidence="1">Peripheral membrane protein</topology>
    </subcellularLocation>
</comment>
<reference evidence="12 13" key="1">
    <citation type="submission" date="2016-10" db="EMBL/GenBank/DDBJ databases">
        <authorList>
            <person name="de Groot N.N."/>
        </authorList>
    </citation>
    <scope>NUCLEOTIDE SEQUENCE [LARGE SCALE GENOMIC DNA]</scope>
    <source>
        <strain evidence="12 13">DSM 18346</strain>
    </source>
</reference>
<evidence type="ECO:0000256" key="10">
    <source>
        <dbReference type="ARBA" id="ARBA00023136"/>
    </source>
</evidence>
<name>A0A1G9GT84_9FIRM</name>
<evidence type="ECO:0000259" key="11">
    <source>
        <dbReference type="PROSITE" id="PS50893"/>
    </source>
</evidence>
<gene>
    <name evidence="12" type="ORF">SAMN05660472_02481</name>
</gene>
<accession>A0A1G9GT84</accession>
<dbReference type="GO" id="GO:0015749">
    <property type="term" value="P:monosaccharide transmembrane transport"/>
    <property type="evidence" value="ECO:0007669"/>
    <property type="project" value="UniProtKB-ARBA"/>
</dbReference>
<dbReference type="SMART" id="SM00382">
    <property type="entry name" value="AAA"/>
    <property type="match status" value="2"/>
</dbReference>
<keyword evidence="10" id="KW-0472">Membrane</keyword>
<dbReference type="InterPro" id="IPR003439">
    <property type="entry name" value="ABC_transporter-like_ATP-bd"/>
</dbReference>
<dbReference type="GO" id="GO:0016887">
    <property type="term" value="F:ATP hydrolysis activity"/>
    <property type="evidence" value="ECO:0007669"/>
    <property type="project" value="InterPro"/>
</dbReference>
<dbReference type="EMBL" id="FNFP01000007">
    <property type="protein sequence ID" value="SDL03910.1"/>
    <property type="molecule type" value="Genomic_DNA"/>
</dbReference>
<dbReference type="PROSITE" id="PS50893">
    <property type="entry name" value="ABC_TRANSPORTER_2"/>
    <property type="match status" value="2"/>
</dbReference>
<dbReference type="InterPro" id="IPR017871">
    <property type="entry name" value="ABC_transporter-like_CS"/>
</dbReference>
<keyword evidence="9" id="KW-1278">Translocase</keyword>
<dbReference type="FunFam" id="3.40.50.300:FF:000127">
    <property type="entry name" value="Ribose import ATP-binding protein RbsA"/>
    <property type="match status" value="1"/>
</dbReference>
<sequence length="496" mass="55634">MDQPILEMHDILKVFPGVKALEGVHLKIYSGQVMALIGENGAGKSTLMKILSGVYKKDGGEIYYKGERIDIKDPKHAQQLAIAIIHQELNLIPHLSVAENIFLGREYIHSITKKIDWKKMHEESRKLLDALNIDVKSTTLVEELSIGKQQMIEIAKALSLNAEIIIMDEPTDALTTKETESLFNAINKLKLEGKAIIYISHRMEEIFEICDYYTVLRDGKYVSSDLIENTDEEGIIQMMVGRKLEDKFPRIINQAGTEILKVININNEFVKDISFSLKKGEVLGIAGLMGAGRTELAKTIFGAIKMSSGEMYIDNHPLKIKHPKDAIDAGIAYTSENRKEEGLILELSVKDNMTLSSLKELLGVIGRIDGKKEKGYVKEYVEKMQIKTPGIHQIIKNLSGGNQQKVVLSKWMMTNPKVLILDEPTRGVDVGAKTEIYRLINELKKKDVGIIVISSELPELLGITDRIVVMYQGRITGEFDRDEATQERIMKCAVGN</sequence>
<dbReference type="GO" id="GO:0005524">
    <property type="term" value="F:ATP binding"/>
    <property type="evidence" value="ECO:0007669"/>
    <property type="project" value="UniProtKB-KW"/>
</dbReference>
<dbReference type="STRING" id="393762.SAMN05660472_02481"/>
<evidence type="ECO:0000256" key="3">
    <source>
        <dbReference type="ARBA" id="ARBA00022448"/>
    </source>
</evidence>
<evidence type="ECO:0000256" key="7">
    <source>
        <dbReference type="ARBA" id="ARBA00022741"/>
    </source>
</evidence>
<dbReference type="AlphaFoldDB" id="A0A1G9GT84"/>
<keyword evidence="13" id="KW-1185">Reference proteome</keyword>